<gene>
    <name evidence="2" type="ORF">GCM10020366_49160</name>
</gene>
<proteinExistence type="predicted"/>
<dbReference type="Proteomes" id="UP001500483">
    <property type="component" value="Unassembled WGS sequence"/>
</dbReference>
<dbReference type="EMBL" id="BAAAYK010000038">
    <property type="protein sequence ID" value="GAA3362195.1"/>
    <property type="molecule type" value="Genomic_DNA"/>
</dbReference>
<evidence type="ECO:0000313" key="3">
    <source>
        <dbReference type="Proteomes" id="UP001500483"/>
    </source>
</evidence>
<name>A0ABP6RWT3_9PSEU</name>
<sequence length="106" mass="11795">MSIPAAHAVSKRENLPLLPDEVDLVERLMTPESPERIALENLVPEVGTSKAAVLRAAFHAGIDNIRAQALDESYRRMAAEMTDAEHAERRAHTSARRERLAARNDE</sequence>
<reference evidence="3" key="1">
    <citation type="journal article" date="2019" name="Int. J. Syst. Evol. Microbiol.">
        <title>The Global Catalogue of Microorganisms (GCM) 10K type strain sequencing project: providing services to taxonomists for standard genome sequencing and annotation.</title>
        <authorList>
            <consortium name="The Broad Institute Genomics Platform"/>
            <consortium name="The Broad Institute Genome Sequencing Center for Infectious Disease"/>
            <person name="Wu L."/>
            <person name="Ma J."/>
        </authorList>
    </citation>
    <scope>NUCLEOTIDE SEQUENCE [LARGE SCALE GENOMIC DNA]</scope>
    <source>
        <strain evidence="3">JCM 9687</strain>
    </source>
</reference>
<comment type="caution">
    <text evidence="2">The sequence shown here is derived from an EMBL/GenBank/DDBJ whole genome shotgun (WGS) entry which is preliminary data.</text>
</comment>
<accession>A0ABP6RWT3</accession>
<protein>
    <submittedName>
        <fullName evidence="2">Uncharacterized protein</fullName>
    </submittedName>
</protein>
<evidence type="ECO:0000256" key="1">
    <source>
        <dbReference type="SAM" id="MobiDB-lite"/>
    </source>
</evidence>
<keyword evidence="3" id="KW-1185">Reference proteome</keyword>
<organism evidence="2 3">
    <name type="scientific">Saccharopolyspora gregorii</name>
    <dbReference type="NCBI Taxonomy" id="33914"/>
    <lineage>
        <taxon>Bacteria</taxon>
        <taxon>Bacillati</taxon>
        <taxon>Actinomycetota</taxon>
        <taxon>Actinomycetes</taxon>
        <taxon>Pseudonocardiales</taxon>
        <taxon>Pseudonocardiaceae</taxon>
        <taxon>Saccharopolyspora</taxon>
    </lineage>
</organism>
<feature type="region of interest" description="Disordered" evidence="1">
    <location>
        <begin position="82"/>
        <end position="106"/>
    </location>
</feature>
<dbReference type="RefSeq" id="WP_258342360.1">
    <property type="nucleotide sequence ID" value="NZ_BAAAYK010000038.1"/>
</dbReference>
<evidence type="ECO:0000313" key="2">
    <source>
        <dbReference type="EMBL" id="GAA3362195.1"/>
    </source>
</evidence>